<evidence type="ECO:0000313" key="1">
    <source>
        <dbReference type="EMBL" id="KAF1932802.1"/>
    </source>
</evidence>
<name>A0A6A5RY93_9PLEO</name>
<dbReference type="EMBL" id="ML978958">
    <property type="protein sequence ID" value="KAF1932802.1"/>
    <property type="molecule type" value="Genomic_DNA"/>
</dbReference>
<sequence length="161" mass="17863">MAGSVVKECRVGHKLQAWQELPWDTLLFVEAALAALVHSGGAISFPLFQPTKPSGPCLVQPIHAVAHASLDVPTILIFGAVCTHESLCAMNSCCSRAYQYLQLCRHDMHTNASRALAITACEAKEPYSRRRLNHYTMRTSPLKRLRTRWRAEGVAQTQSHP</sequence>
<evidence type="ECO:0000313" key="2">
    <source>
        <dbReference type="Proteomes" id="UP000800082"/>
    </source>
</evidence>
<keyword evidence="2" id="KW-1185">Reference proteome</keyword>
<reference evidence="1" key="1">
    <citation type="journal article" date="2020" name="Stud. Mycol.">
        <title>101 Dothideomycetes genomes: a test case for predicting lifestyles and emergence of pathogens.</title>
        <authorList>
            <person name="Haridas S."/>
            <person name="Albert R."/>
            <person name="Binder M."/>
            <person name="Bloem J."/>
            <person name="Labutti K."/>
            <person name="Salamov A."/>
            <person name="Andreopoulos B."/>
            <person name="Baker S."/>
            <person name="Barry K."/>
            <person name="Bills G."/>
            <person name="Bluhm B."/>
            <person name="Cannon C."/>
            <person name="Castanera R."/>
            <person name="Culley D."/>
            <person name="Daum C."/>
            <person name="Ezra D."/>
            <person name="Gonzalez J."/>
            <person name="Henrissat B."/>
            <person name="Kuo A."/>
            <person name="Liang C."/>
            <person name="Lipzen A."/>
            <person name="Lutzoni F."/>
            <person name="Magnuson J."/>
            <person name="Mondo S."/>
            <person name="Nolan M."/>
            <person name="Ohm R."/>
            <person name="Pangilinan J."/>
            <person name="Park H.-J."/>
            <person name="Ramirez L."/>
            <person name="Alfaro M."/>
            <person name="Sun H."/>
            <person name="Tritt A."/>
            <person name="Yoshinaga Y."/>
            <person name="Zwiers L.-H."/>
            <person name="Turgeon B."/>
            <person name="Goodwin S."/>
            <person name="Spatafora J."/>
            <person name="Crous P."/>
            <person name="Grigoriev I."/>
        </authorList>
    </citation>
    <scope>NUCLEOTIDE SEQUENCE</scope>
    <source>
        <strain evidence="1">CBS 183.55</strain>
    </source>
</reference>
<dbReference type="AlphaFoldDB" id="A0A6A5RY93"/>
<dbReference type="Proteomes" id="UP000800082">
    <property type="component" value="Unassembled WGS sequence"/>
</dbReference>
<organism evidence="1 2">
    <name type="scientific">Didymella exigua CBS 183.55</name>
    <dbReference type="NCBI Taxonomy" id="1150837"/>
    <lineage>
        <taxon>Eukaryota</taxon>
        <taxon>Fungi</taxon>
        <taxon>Dikarya</taxon>
        <taxon>Ascomycota</taxon>
        <taxon>Pezizomycotina</taxon>
        <taxon>Dothideomycetes</taxon>
        <taxon>Pleosporomycetidae</taxon>
        <taxon>Pleosporales</taxon>
        <taxon>Pleosporineae</taxon>
        <taxon>Didymellaceae</taxon>
        <taxon>Didymella</taxon>
    </lineage>
</organism>
<accession>A0A6A5RY93</accession>
<dbReference type="GeneID" id="54348727"/>
<dbReference type="RefSeq" id="XP_033453050.1">
    <property type="nucleotide sequence ID" value="XM_033591059.1"/>
</dbReference>
<gene>
    <name evidence="1" type="ORF">M421DRAFT_416413</name>
</gene>
<proteinExistence type="predicted"/>
<protein>
    <submittedName>
        <fullName evidence="1">Uncharacterized protein</fullName>
    </submittedName>
</protein>